<dbReference type="EMBL" id="BMCS01000001">
    <property type="protein sequence ID" value="GGF12456.1"/>
    <property type="molecule type" value="Genomic_DNA"/>
</dbReference>
<dbReference type="PANTHER" id="PTHR42813:SF7">
    <property type="entry name" value="ALCOHOL DEHYDROGENASE (ZN-DEPENDENT)-RELATED"/>
    <property type="match status" value="1"/>
</dbReference>
<evidence type="ECO:0000256" key="1">
    <source>
        <dbReference type="ARBA" id="ARBA00001947"/>
    </source>
</evidence>
<dbReference type="InterPro" id="IPR013149">
    <property type="entry name" value="ADH-like_C"/>
</dbReference>
<keyword evidence="6" id="KW-1185">Reference proteome</keyword>
<dbReference type="InterPro" id="IPR013154">
    <property type="entry name" value="ADH-like_N"/>
</dbReference>
<comment type="cofactor">
    <cofactor evidence="1">
        <name>Zn(2+)</name>
        <dbReference type="ChEBI" id="CHEBI:29105"/>
    </cofactor>
</comment>
<accession>A0ABQ1U7D7</accession>
<dbReference type="Pfam" id="PF00107">
    <property type="entry name" value="ADH_zinc_N"/>
    <property type="match status" value="1"/>
</dbReference>
<dbReference type="RefSeq" id="WP_188486689.1">
    <property type="nucleotide sequence ID" value="NZ_BMCS01000001.1"/>
</dbReference>
<evidence type="ECO:0000313" key="6">
    <source>
        <dbReference type="Proteomes" id="UP000632454"/>
    </source>
</evidence>
<keyword evidence="2" id="KW-0479">Metal-binding</keyword>
<evidence type="ECO:0000313" key="5">
    <source>
        <dbReference type="EMBL" id="GGF12456.1"/>
    </source>
</evidence>
<gene>
    <name evidence="5" type="ORF">GCM10007298_05460</name>
</gene>
<dbReference type="Pfam" id="PF08240">
    <property type="entry name" value="ADH_N"/>
    <property type="match status" value="1"/>
</dbReference>
<sequence>MKALHFIGENALRWTDRPDPAIEGPTEAIVHPLAATTCDLDRAIISGAVDFGTGYPIGHECVAEVISVGSGVGNVAPGDVCVVPWHINCGTCDNCRLGLSAACTAHPGLSGYGAPIAGDFGGLFSDLVRVPFADAMLTKLPPGVDPVRAASCGDNLTDAYVAVWRGLSRRPGTSVLVVNSLSSLGSFAVQHAVALGAGSVTLVDADEQRREQARSLGAEAHPTVDAARHHNRFPVVIGASPHPTLLAEAIRCVAPGGHLSNVAMIFGNASLPLWDMYQRDMTLSTGFVSVMPHLEAVLGMLEGDRIHPEQISTTHPWADAPEVLLAPYAKPVLVAPSLMGG</sequence>
<dbReference type="InterPro" id="IPR020843">
    <property type="entry name" value="ER"/>
</dbReference>
<feature type="domain" description="Enoyl reductase (ER)" evidence="4">
    <location>
        <begin position="8"/>
        <end position="325"/>
    </location>
</feature>
<dbReference type="Proteomes" id="UP000632454">
    <property type="component" value="Unassembled WGS sequence"/>
</dbReference>
<protein>
    <submittedName>
        <fullName evidence="5">Alcohol dehydrogenase</fullName>
    </submittedName>
</protein>
<name>A0ABQ1U7D7_9NOCA</name>
<dbReference type="InterPro" id="IPR036291">
    <property type="entry name" value="NAD(P)-bd_dom_sf"/>
</dbReference>
<dbReference type="SMART" id="SM00829">
    <property type="entry name" value="PKS_ER"/>
    <property type="match status" value="1"/>
</dbReference>
<dbReference type="PANTHER" id="PTHR42813">
    <property type="entry name" value="ZINC-TYPE ALCOHOL DEHYDROGENASE-LIKE"/>
    <property type="match status" value="1"/>
</dbReference>
<evidence type="ECO:0000256" key="2">
    <source>
        <dbReference type="ARBA" id="ARBA00022723"/>
    </source>
</evidence>
<proteinExistence type="predicted"/>
<dbReference type="InterPro" id="IPR011032">
    <property type="entry name" value="GroES-like_sf"/>
</dbReference>
<reference evidence="6" key="1">
    <citation type="journal article" date="2019" name="Int. J. Syst. Evol. Microbiol.">
        <title>The Global Catalogue of Microorganisms (GCM) 10K type strain sequencing project: providing services to taxonomists for standard genome sequencing and annotation.</title>
        <authorList>
            <consortium name="The Broad Institute Genomics Platform"/>
            <consortium name="The Broad Institute Genome Sequencing Center for Infectious Disease"/>
            <person name="Wu L."/>
            <person name="Ma J."/>
        </authorList>
    </citation>
    <scope>NUCLEOTIDE SEQUENCE [LARGE SCALE GENOMIC DNA]</scope>
    <source>
        <strain evidence="6">CCM 7855</strain>
    </source>
</reference>
<organism evidence="5 6">
    <name type="scientific">Williamsia phyllosphaerae</name>
    <dbReference type="NCBI Taxonomy" id="885042"/>
    <lineage>
        <taxon>Bacteria</taxon>
        <taxon>Bacillati</taxon>
        <taxon>Actinomycetota</taxon>
        <taxon>Actinomycetes</taxon>
        <taxon>Mycobacteriales</taxon>
        <taxon>Nocardiaceae</taxon>
        <taxon>Williamsia</taxon>
    </lineage>
</organism>
<evidence type="ECO:0000259" key="4">
    <source>
        <dbReference type="SMART" id="SM00829"/>
    </source>
</evidence>
<evidence type="ECO:0000256" key="3">
    <source>
        <dbReference type="ARBA" id="ARBA00022833"/>
    </source>
</evidence>
<dbReference type="SUPFAM" id="SSF51735">
    <property type="entry name" value="NAD(P)-binding Rossmann-fold domains"/>
    <property type="match status" value="1"/>
</dbReference>
<comment type="caution">
    <text evidence="5">The sequence shown here is derived from an EMBL/GenBank/DDBJ whole genome shotgun (WGS) entry which is preliminary data.</text>
</comment>
<dbReference type="Gene3D" id="3.40.50.720">
    <property type="entry name" value="NAD(P)-binding Rossmann-like Domain"/>
    <property type="match status" value="1"/>
</dbReference>
<dbReference type="SUPFAM" id="SSF50129">
    <property type="entry name" value="GroES-like"/>
    <property type="match status" value="1"/>
</dbReference>
<dbReference type="Gene3D" id="3.90.180.10">
    <property type="entry name" value="Medium-chain alcohol dehydrogenases, catalytic domain"/>
    <property type="match status" value="1"/>
</dbReference>
<keyword evidence="3" id="KW-0862">Zinc</keyword>